<evidence type="ECO:0000256" key="1">
    <source>
        <dbReference type="ARBA" id="ARBA00004141"/>
    </source>
</evidence>
<feature type="transmembrane region" description="Helical" evidence="6">
    <location>
        <begin position="258"/>
        <end position="279"/>
    </location>
</feature>
<evidence type="ECO:0000256" key="3">
    <source>
        <dbReference type="ARBA" id="ARBA00022692"/>
    </source>
</evidence>
<evidence type="ECO:0000256" key="4">
    <source>
        <dbReference type="ARBA" id="ARBA00022989"/>
    </source>
</evidence>
<comment type="subcellular location">
    <subcellularLocation>
        <location evidence="1">Membrane</location>
        <topology evidence="1">Multi-pass membrane protein</topology>
    </subcellularLocation>
</comment>
<dbReference type="InterPro" id="IPR044770">
    <property type="entry name" value="MFS_spinster-like"/>
</dbReference>
<feature type="transmembrane region" description="Helical" evidence="6">
    <location>
        <begin position="291"/>
        <end position="312"/>
    </location>
</feature>
<dbReference type="AlphaFoldDB" id="A0A829Y9F0"/>
<feature type="transmembrane region" description="Helical" evidence="6">
    <location>
        <begin position="351"/>
        <end position="374"/>
    </location>
</feature>
<reference evidence="9" key="1">
    <citation type="submission" date="2020-01" db="EMBL/GenBank/DDBJ databases">
        <title>'Steroidobacter agaridevorans' sp. nov., agar-degrading bacteria isolated from rhizosphere soils.</title>
        <authorList>
            <person name="Ikenaga M."/>
            <person name="Kataoka M."/>
            <person name="Murouchi A."/>
            <person name="Katsuragi S."/>
            <person name="Sakai M."/>
        </authorList>
    </citation>
    <scope>NUCLEOTIDE SEQUENCE [LARGE SCALE GENOMIC DNA]</scope>
    <source>
        <strain evidence="9">YU21-B</strain>
    </source>
</reference>
<feature type="transmembrane region" description="Helical" evidence="6">
    <location>
        <begin position="101"/>
        <end position="123"/>
    </location>
</feature>
<keyword evidence="9" id="KW-1185">Reference proteome</keyword>
<dbReference type="Proteomes" id="UP000445000">
    <property type="component" value="Unassembled WGS sequence"/>
</dbReference>
<feature type="transmembrane region" description="Helical" evidence="6">
    <location>
        <begin position="163"/>
        <end position="185"/>
    </location>
</feature>
<dbReference type="PROSITE" id="PS50850">
    <property type="entry name" value="MFS"/>
    <property type="match status" value="1"/>
</dbReference>
<keyword evidence="2" id="KW-0813">Transport</keyword>
<dbReference type="InterPro" id="IPR020846">
    <property type="entry name" value="MFS_dom"/>
</dbReference>
<keyword evidence="4 6" id="KW-1133">Transmembrane helix</keyword>
<feature type="transmembrane region" description="Helical" evidence="6">
    <location>
        <begin position="223"/>
        <end position="246"/>
    </location>
</feature>
<dbReference type="GO" id="GO:0016020">
    <property type="term" value="C:membrane"/>
    <property type="evidence" value="ECO:0007669"/>
    <property type="project" value="UniProtKB-SubCell"/>
</dbReference>
<evidence type="ECO:0000313" key="8">
    <source>
        <dbReference type="EMBL" id="GFE79665.1"/>
    </source>
</evidence>
<dbReference type="Gene3D" id="1.20.1250.20">
    <property type="entry name" value="MFS general substrate transporter like domains"/>
    <property type="match status" value="1"/>
</dbReference>
<feature type="transmembrane region" description="Helical" evidence="6">
    <location>
        <begin position="75"/>
        <end position="95"/>
    </location>
</feature>
<proteinExistence type="predicted"/>
<evidence type="ECO:0000256" key="5">
    <source>
        <dbReference type="ARBA" id="ARBA00023136"/>
    </source>
</evidence>
<keyword evidence="3 6" id="KW-0812">Transmembrane</keyword>
<sequence>MQQAAYKRYLLFVLMAIMASHYLDRVVLGVVMQDVQSSLDLNDTQVGLLSGLGFALFYSIMGIPVARWADRGNRVLIISVTAAIWSAAVALSGMARNYTELLLIRIAVAAAEGGCMPPAYSLLGDTFSRVERPRASAIYMLGLPIALLVGYFAAGWLNEAYGWRMTLVLIGVPGLALALLAALTLQEPRSRRDQSVTPMSQAAAPSLRTAFVTLFGNSTFRQLCLFICVWYFCSYALFHWQAIFFIRIHGLDSGAAGAWLALVFGAGALLGTWLGGEWGARYAANNEQLQLIGVVVMFSAYTVFVGAAYLVASHYVAFALLAIGTIVGNMCQGPILATIQTLVPSHMRAMSLALLYFIGNLVGMGLGPLAAGALSDALRPWAGEESLRYALIIFCPGHLWAAWHLWRASQTIVLDVAAQSEAAPG</sequence>
<dbReference type="PANTHER" id="PTHR23505:SF79">
    <property type="entry name" value="PROTEIN SPINSTER"/>
    <property type="match status" value="1"/>
</dbReference>
<dbReference type="SUPFAM" id="SSF103473">
    <property type="entry name" value="MFS general substrate transporter"/>
    <property type="match status" value="1"/>
</dbReference>
<dbReference type="InterPro" id="IPR036259">
    <property type="entry name" value="MFS_trans_sf"/>
</dbReference>
<dbReference type="EMBL" id="BLJN01000002">
    <property type="protein sequence ID" value="GFE79665.1"/>
    <property type="molecule type" value="Genomic_DNA"/>
</dbReference>
<dbReference type="RefSeq" id="WP_161811437.1">
    <property type="nucleotide sequence ID" value="NZ_BLJN01000002.1"/>
</dbReference>
<name>A0A829Y9F0_9GAMM</name>
<feature type="transmembrane region" description="Helical" evidence="6">
    <location>
        <begin position="44"/>
        <end position="63"/>
    </location>
</feature>
<keyword evidence="5 6" id="KW-0472">Membrane</keyword>
<accession>A0A829Y9F0</accession>
<evidence type="ECO:0000256" key="6">
    <source>
        <dbReference type="SAM" id="Phobius"/>
    </source>
</evidence>
<feature type="transmembrane region" description="Helical" evidence="6">
    <location>
        <begin position="386"/>
        <end position="406"/>
    </location>
</feature>
<evidence type="ECO:0000259" key="7">
    <source>
        <dbReference type="PROSITE" id="PS50850"/>
    </source>
</evidence>
<protein>
    <submittedName>
        <fullName evidence="8">MFS transporter</fullName>
    </submittedName>
</protein>
<feature type="domain" description="Major facilitator superfamily (MFS) profile" evidence="7">
    <location>
        <begin position="10"/>
        <end position="425"/>
    </location>
</feature>
<dbReference type="Pfam" id="PF07690">
    <property type="entry name" value="MFS_1"/>
    <property type="match status" value="1"/>
</dbReference>
<dbReference type="PANTHER" id="PTHR23505">
    <property type="entry name" value="SPINSTER"/>
    <property type="match status" value="1"/>
</dbReference>
<feature type="transmembrane region" description="Helical" evidence="6">
    <location>
        <begin position="135"/>
        <end position="157"/>
    </location>
</feature>
<feature type="transmembrane region" description="Helical" evidence="6">
    <location>
        <begin position="9"/>
        <end position="32"/>
    </location>
</feature>
<dbReference type="GO" id="GO:0022857">
    <property type="term" value="F:transmembrane transporter activity"/>
    <property type="evidence" value="ECO:0007669"/>
    <property type="project" value="InterPro"/>
</dbReference>
<dbReference type="CDD" id="cd17328">
    <property type="entry name" value="MFS_spinster_like"/>
    <property type="match status" value="1"/>
</dbReference>
<gene>
    <name evidence="8" type="ORF">GCM10011487_16650</name>
</gene>
<evidence type="ECO:0000256" key="2">
    <source>
        <dbReference type="ARBA" id="ARBA00022448"/>
    </source>
</evidence>
<feature type="transmembrane region" description="Helical" evidence="6">
    <location>
        <begin position="318"/>
        <end position="339"/>
    </location>
</feature>
<organism evidence="8 9">
    <name type="scientific">Steroidobacter agaridevorans</name>
    <dbReference type="NCBI Taxonomy" id="2695856"/>
    <lineage>
        <taxon>Bacteria</taxon>
        <taxon>Pseudomonadati</taxon>
        <taxon>Pseudomonadota</taxon>
        <taxon>Gammaproteobacteria</taxon>
        <taxon>Steroidobacterales</taxon>
        <taxon>Steroidobacteraceae</taxon>
        <taxon>Steroidobacter</taxon>
    </lineage>
</organism>
<dbReference type="InterPro" id="IPR011701">
    <property type="entry name" value="MFS"/>
</dbReference>
<evidence type="ECO:0000313" key="9">
    <source>
        <dbReference type="Proteomes" id="UP000445000"/>
    </source>
</evidence>
<comment type="caution">
    <text evidence="8">The sequence shown here is derived from an EMBL/GenBank/DDBJ whole genome shotgun (WGS) entry which is preliminary data.</text>
</comment>